<proteinExistence type="predicted"/>
<dbReference type="Proteomes" id="UP000567179">
    <property type="component" value="Unassembled WGS sequence"/>
</dbReference>
<evidence type="ECO:0000256" key="1">
    <source>
        <dbReference type="SAM" id="MobiDB-lite"/>
    </source>
</evidence>
<accession>A0A8H5B208</accession>
<sequence>MAIMSTTMTQVPAVVPTATASNNMSSNPGLFNPASLNPTNSQPFTILRIKRKRTEEPLEALVVESTRRKKSRGGVGVFQYAQTVEDDAWNDAARQKHIQVASIQ</sequence>
<dbReference type="EMBL" id="JAACJJ010000043">
    <property type="protein sequence ID" value="KAF5315093.1"/>
    <property type="molecule type" value="Genomic_DNA"/>
</dbReference>
<dbReference type="AlphaFoldDB" id="A0A8H5B208"/>
<dbReference type="OrthoDB" id="6255506at2759"/>
<keyword evidence="3" id="KW-1185">Reference proteome</keyword>
<comment type="caution">
    <text evidence="2">The sequence shown here is derived from an EMBL/GenBank/DDBJ whole genome shotgun (WGS) entry which is preliminary data.</text>
</comment>
<protein>
    <submittedName>
        <fullName evidence="2">Uncharacterized protein</fullName>
    </submittedName>
</protein>
<reference evidence="2 3" key="1">
    <citation type="journal article" date="2020" name="ISME J.">
        <title>Uncovering the hidden diversity of litter-decomposition mechanisms in mushroom-forming fungi.</title>
        <authorList>
            <person name="Floudas D."/>
            <person name="Bentzer J."/>
            <person name="Ahren D."/>
            <person name="Johansson T."/>
            <person name="Persson P."/>
            <person name="Tunlid A."/>
        </authorList>
    </citation>
    <scope>NUCLEOTIDE SEQUENCE [LARGE SCALE GENOMIC DNA]</scope>
    <source>
        <strain evidence="2 3">CBS 101986</strain>
    </source>
</reference>
<organism evidence="2 3">
    <name type="scientific">Psilocybe cf. subviscida</name>
    <dbReference type="NCBI Taxonomy" id="2480587"/>
    <lineage>
        <taxon>Eukaryota</taxon>
        <taxon>Fungi</taxon>
        <taxon>Dikarya</taxon>
        <taxon>Basidiomycota</taxon>
        <taxon>Agaricomycotina</taxon>
        <taxon>Agaricomycetes</taxon>
        <taxon>Agaricomycetidae</taxon>
        <taxon>Agaricales</taxon>
        <taxon>Agaricineae</taxon>
        <taxon>Strophariaceae</taxon>
        <taxon>Psilocybe</taxon>
    </lineage>
</organism>
<evidence type="ECO:0000313" key="3">
    <source>
        <dbReference type="Proteomes" id="UP000567179"/>
    </source>
</evidence>
<evidence type="ECO:0000313" key="2">
    <source>
        <dbReference type="EMBL" id="KAF5315093.1"/>
    </source>
</evidence>
<name>A0A8H5B208_9AGAR</name>
<gene>
    <name evidence="2" type="ORF">D9619_007014</name>
</gene>
<feature type="region of interest" description="Disordered" evidence="1">
    <location>
        <begin position="19"/>
        <end position="42"/>
    </location>
</feature>